<dbReference type="InterPro" id="IPR001867">
    <property type="entry name" value="OmpR/PhoB-type_DNA-bd"/>
</dbReference>
<dbReference type="Pfam" id="PF00486">
    <property type="entry name" value="Trans_reg_C"/>
    <property type="match status" value="1"/>
</dbReference>
<dbReference type="CDD" id="cd00383">
    <property type="entry name" value="trans_reg_C"/>
    <property type="match status" value="1"/>
</dbReference>
<evidence type="ECO:0000313" key="5">
    <source>
        <dbReference type="EMBL" id="KZN66918.1"/>
    </source>
</evidence>
<feature type="DNA-binding region" description="OmpR/PhoB-type" evidence="2">
    <location>
        <begin position="1"/>
        <end position="97"/>
    </location>
</feature>
<dbReference type="AlphaFoldDB" id="A0A167MTD9"/>
<keyword evidence="3" id="KW-1133">Transmembrane helix</keyword>
<feature type="domain" description="OmpR/PhoB-type" evidence="4">
    <location>
        <begin position="1"/>
        <end position="97"/>
    </location>
</feature>
<dbReference type="GO" id="GO:0000160">
    <property type="term" value="P:phosphorelay signal transduction system"/>
    <property type="evidence" value="ECO:0007669"/>
    <property type="project" value="InterPro"/>
</dbReference>
<dbReference type="Gene3D" id="1.25.40.10">
    <property type="entry name" value="Tetratricopeptide repeat domain"/>
    <property type="match status" value="1"/>
</dbReference>
<evidence type="ECO:0000259" key="4">
    <source>
        <dbReference type="PROSITE" id="PS51755"/>
    </source>
</evidence>
<accession>A0A167MTD9</accession>
<dbReference type="SMART" id="SM00862">
    <property type="entry name" value="Trans_reg_C"/>
    <property type="match status" value="1"/>
</dbReference>
<dbReference type="RefSeq" id="WP_063381236.1">
    <property type="nucleotide sequence ID" value="NZ_AUXX01000016.1"/>
</dbReference>
<comment type="caution">
    <text evidence="5">The sequence shown here is derived from an EMBL/GenBank/DDBJ whole genome shotgun (WGS) entry which is preliminary data.</text>
</comment>
<reference evidence="5 6" key="1">
    <citation type="submission" date="2013-07" db="EMBL/GenBank/DDBJ databases">
        <title>Comparative Genomic and Metabolomic Analysis of Twelve Strains of Pseudoalteromonas luteoviolacea.</title>
        <authorList>
            <person name="Vynne N.G."/>
            <person name="Mansson M."/>
            <person name="Gram L."/>
        </authorList>
    </citation>
    <scope>NUCLEOTIDE SEQUENCE [LARGE SCALE GENOMIC DNA]</scope>
    <source>
        <strain evidence="5 6">S4060-1</strain>
    </source>
</reference>
<dbReference type="SMART" id="SM00028">
    <property type="entry name" value="TPR"/>
    <property type="match status" value="4"/>
</dbReference>
<name>A0A167MTD9_9GAMM</name>
<dbReference type="SUPFAM" id="SSF48452">
    <property type="entry name" value="TPR-like"/>
    <property type="match status" value="2"/>
</dbReference>
<dbReference type="PROSITE" id="PS51755">
    <property type="entry name" value="OMPR_PHOB"/>
    <property type="match status" value="1"/>
</dbReference>
<gene>
    <name evidence="5" type="ORF">N478_19005</name>
</gene>
<dbReference type="InterPro" id="IPR011990">
    <property type="entry name" value="TPR-like_helical_dom_sf"/>
</dbReference>
<dbReference type="EMBL" id="AUXX01000016">
    <property type="protein sequence ID" value="KZN66918.1"/>
    <property type="molecule type" value="Genomic_DNA"/>
</dbReference>
<organism evidence="5 6">
    <name type="scientific">Pseudoalteromonas luteoviolacea S4060-1</name>
    <dbReference type="NCBI Taxonomy" id="1365257"/>
    <lineage>
        <taxon>Bacteria</taxon>
        <taxon>Pseudomonadati</taxon>
        <taxon>Pseudomonadota</taxon>
        <taxon>Gammaproteobacteria</taxon>
        <taxon>Alteromonadales</taxon>
        <taxon>Pseudoalteromonadaceae</taxon>
        <taxon>Pseudoalteromonas</taxon>
    </lineage>
</organism>
<dbReference type="PATRIC" id="fig|1365257.3.peg.2496"/>
<evidence type="ECO:0000313" key="6">
    <source>
        <dbReference type="Proteomes" id="UP000076661"/>
    </source>
</evidence>
<proteinExistence type="predicted"/>
<dbReference type="GO" id="GO:0003677">
    <property type="term" value="F:DNA binding"/>
    <property type="evidence" value="ECO:0007669"/>
    <property type="project" value="UniProtKB-UniRule"/>
</dbReference>
<dbReference type="PANTHER" id="PTHR12558">
    <property type="entry name" value="CELL DIVISION CYCLE 16,23,27"/>
    <property type="match status" value="1"/>
</dbReference>
<dbReference type="GO" id="GO:0006355">
    <property type="term" value="P:regulation of DNA-templated transcription"/>
    <property type="evidence" value="ECO:0007669"/>
    <property type="project" value="InterPro"/>
</dbReference>
<evidence type="ECO:0000256" key="1">
    <source>
        <dbReference type="ARBA" id="ARBA00023125"/>
    </source>
</evidence>
<dbReference type="Pfam" id="PF13424">
    <property type="entry name" value="TPR_12"/>
    <property type="match status" value="1"/>
</dbReference>
<dbReference type="InterPro" id="IPR019734">
    <property type="entry name" value="TPR_rpt"/>
</dbReference>
<sequence>MRFRFENKEVDLTQGKVYSLDAQSGQSYDIRAKTLQVMEMLVHNRDRVVTKQELLDSVWGDLVVQEQVLVQSIKEVRDLLGADTIKTFPKLGYRWVATIEVKDTASRLWVARKTNQLLVGTVLCLIVICGVYLGVINSTSAQLLPKVAFLPVENAMPDEIHDWVPIKGMDQLSRSLRQQSELKVSDVDDVLLAVERANKGSNSNAAFGPHYFFQLQQRLGAQLIVQTRLTGYPQDLQLHYTLHSQFGPQQGVVLASSVDNAFDELIGILTHKFGQAVQPSTEYYHSAFSNQAFAKGVNAYLQRDYDAAINLFRSALIEQPDMLAARRYLAGSLANIYELEQAMSILRGSLKIADTSLSQKEHLRANLMIGYLLINWPQDSDRQQELDKAEQYISRAKNLAQSSQDKLFIAYSYEELGKIKRLQGHYSEATRLLLAALEYHQSFHGRYGQTAALIELARIAIAQEELEEAKRYFAQAKQIADDSKAHPNQIWVLLAQADMYRDLNEQTLALEHAQQALEVAYRADSPLLIARVEAWFAQVPIHTVN</sequence>
<dbReference type="SUPFAM" id="SSF46894">
    <property type="entry name" value="C-terminal effector domain of the bipartite response regulators"/>
    <property type="match status" value="1"/>
</dbReference>
<keyword evidence="1 2" id="KW-0238">DNA-binding</keyword>
<keyword evidence="3" id="KW-0812">Transmembrane</keyword>
<keyword evidence="3" id="KW-0472">Membrane</keyword>
<protein>
    <recommendedName>
        <fullName evidence="4">OmpR/PhoB-type domain-containing protein</fullName>
    </recommendedName>
</protein>
<dbReference type="Gene3D" id="1.10.10.10">
    <property type="entry name" value="Winged helix-like DNA-binding domain superfamily/Winged helix DNA-binding domain"/>
    <property type="match status" value="1"/>
</dbReference>
<feature type="transmembrane region" description="Helical" evidence="3">
    <location>
        <begin position="117"/>
        <end position="136"/>
    </location>
</feature>
<evidence type="ECO:0000256" key="2">
    <source>
        <dbReference type="PROSITE-ProRule" id="PRU01091"/>
    </source>
</evidence>
<dbReference type="InterPro" id="IPR036388">
    <property type="entry name" value="WH-like_DNA-bd_sf"/>
</dbReference>
<dbReference type="InterPro" id="IPR016032">
    <property type="entry name" value="Sig_transdc_resp-reg_C-effctor"/>
</dbReference>
<dbReference type="Proteomes" id="UP000076661">
    <property type="component" value="Unassembled WGS sequence"/>
</dbReference>
<dbReference type="PANTHER" id="PTHR12558:SF13">
    <property type="entry name" value="CELL DIVISION CYCLE PROTEIN 27 HOMOLOG"/>
    <property type="match status" value="1"/>
</dbReference>
<evidence type="ECO:0000256" key="3">
    <source>
        <dbReference type="SAM" id="Phobius"/>
    </source>
</evidence>